<dbReference type="Proteomes" id="UP000481043">
    <property type="component" value="Unassembled WGS sequence"/>
</dbReference>
<keyword evidence="8" id="KW-0378">Hydrolase</keyword>
<evidence type="ECO:0000256" key="4">
    <source>
        <dbReference type="ARBA" id="ARBA00008236"/>
    </source>
</evidence>
<keyword evidence="7" id="KW-0479">Metal-binding</keyword>
<dbReference type="Pfam" id="PF02073">
    <property type="entry name" value="Peptidase_M29"/>
    <property type="match status" value="1"/>
</dbReference>
<keyword evidence="5 10" id="KW-0031">Aminopeptidase</keyword>
<keyword evidence="11" id="KW-1185">Reference proteome</keyword>
<dbReference type="AlphaFoldDB" id="A0A6M0Q9C5"/>
<dbReference type="PANTHER" id="PTHR34448">
    <property type="entry name" value="AMINOPEPTIDASE"/>
    <property type="match status" value="1"/>
</dbReference>
<evidence type="ECO:0000256" key="1">
    <source>
        <dbReference type="ARBA" id="ARBA00001941"/>
    </source>
</evidence>
<dbReference type="Gene3D" id="3.40.1830.10">
    <property type="entry name" value="Thermophilic metalloprotease (M29)"/>
    <property type="match status" value="1"/>
</dbReference>
<comment type="cofactor">
    <cofactor evidence="3">
        <name>Zn(2+)</name>
        <dbReference type="ChEBI" id="CHEBI:29105"/>
    </cofactor>
</comment>
<dbReference type="EMBL" id="JAAIWM010000005">
    <property type="protein sequence ID" value="NEY72986.1"/>
    <property type="molecule type" value="Genomic_DNA"/>
</dbReference>
<comment type="cofactor">
    <cofactor evidence="2">
        <name>Mg(2+)</name>
        <dbReference type="ChEBI" id="CHEBI:18420"/>
    </cofactor>
</comment>
<evidence type="ECO:0000313" key="10">
    <source>
        <dbReference type="EMBL" id="NEY72986.1"/>
    </source>
</evidence>
<dbReference type="RefSeq" id="WP_163180455.1">
    <property type="nucleotide sequence ID" value="NZ_JAAIWM010000005.1"/>
</dbReference>
<keyword evidence="6" id="KW-0645">Protease</keyword>
<dbReference type="GO" id="GO:0004177">
    <property type="term" value="F:aminopeptidase activity"/>
    <property type="evidence" value="ECO:0007669"/>
    <property type="project" value="UniProtKB-KW"/>
</dbReference>
<sequence length="410" mass="45565">MNNFSVNLEKYAELTVKIGLNIQPGQRLLIAAPLVSATFVREVTKAAYRAGAKDVHIEWADEEITKIKLEEAPEEALHEFPTWKAKGYEEMAKDGCAYLSIAASNPDLLAGVDPDRIATMNKTFAQNMKGFRKMTQSSLISWCVVSVPTKEWAAKVFPNLKPNEQETALWEAIFSCTRSDLEDPVKAWEEHGKNLQSKVEYLNNKKYKKLHFKAPGTDLTIELPAKHIWVGGGAKTAADVKFTPNLPTEEVFTTPHREGVNGVVSSTKPLIYGGNMIDEFTLTFENGRIINYTAKVGKETLRRLIETDEGSHRLGELALVPHSSPISQSNILFYNTLYDENASNHFAIGSAYPICIENGTSMSTEELTEEGSNSSLTHVDFMIGSAKMDIDAENEDGKLEPLFRNGDWAI</sequence>
<evidence type="ECO:0000256" key="6">
    <source>
        <dbReference type="ARBA" id="ARBA00022670"/>
    </source>
</evidence>
<evidence type="ECO:0000256" key="9">
    <source>
        <dbReference type="ARBA" id="ARBA00023049"/>
    </source>
</evidence>
<evidence type="ECO:0000256" key="3">
    <source>
        <dbReference type="ARBA" id="ARBA00001947"/>
    </source>
</evidence>
<keyword evidence="9" id="KW-0482">Metalloprotease</keyword>
<evidence type="ECO:0000256" key="2">
    <source>
        <dbReference type="ARBA" id="ARBA00001946"/>
    </source>
</evidence>
<dbReference type="PRINTS" id="PR00919">
    <property type="entry name" value="THERMOPTASE"/>
</dbReference>
<evidence type="ECO:0000256" key="8">
    <source>
        <dbReference type="ARBA" id="ARBA00022801"/>
    </source>
</evidence>
<proteinExistence type="inferred from homology"/>
<dbReference type="GO" id="GO:0046872">
    <property type="term" value="F:metal ion binding"/>
    <property type="evidence" value="ECO:0007669"/>
    <property type="project" value="UniProtKB-KW"/>
</dbReference>
<dbReference type="PANTHER" id="PTHR34448:SF3">
    <property type="entry name" value="AMINOPEPTIDASE AMPS"/>
    <property type="match status" value="1"/>
</dbReference>
<name>A0A6M0Q9C5_9BACI</name>
<organism evidence="10 11">
    <name type="scientific">Bacillus mesophilus</name>
    <dbReference type="NCBI Taxonomy" id="1808955"/>
    <lineage>
        <taxon>Bacteria</taxon>
        <taxon>Bacillati</taxon>
        <taxon>Bacillota</taxon>
        <taxon>Bacilli</taxon>
        <taxon>Bacillales</taxon>
        <taxon>Bacillaceae</taxon>
        <taxon>Bacillus</taxon>
    </lineage>
</organism>
<gene>
    <name evidence="10" type="ORF">G4D63_14700</name>
</gene>
<evidence type="ECO:0000256" key="5">
    <source>
        <dbReference type="ARBA" id="ARBA00022438"/>
    </source>
</evidence>
<dbReference type="GO" id="GO:0006508">
    <property type="term" value="P:proteolysis"/>
    <property type="evidence" value="ECO:0007669"/>
    <property type="project" value="UniProtKB-KW"/>
</dbReference>
<dbReference type="InterPro" id="IPR000787">
    <property type="entry name" value="Peptidase_M29"/>
</dbReference>
<comment type="similarity">
    <text evidence="4">Belongs to the peptidase M29 family.</text>
</comment>
<dbReference type="GO" id="GO:0008237">
    <property type="term" value="F:metallopeptidase activity"/>
    <property type="evidence" value="ECO:0007669"/>
    <property type="project" value="UniProtKB-KW"/>
</dbReference>
<evidence type="ECO:0000313" key="11">
    <source>
        <dbReference type="Proteomes" id="UP000481043"/>
    </source>
</evidence>
<comment type="cofactor">
    <cofactor evidence="1">
        <name>Co(2+)</name>
        <dbReference type="ChEBI" id="CHEBI:48828"/>
    </cofactor>
</comment>
<protein>
    <submittedName>
        <fullName evidence="10">Aminopeptidase</fullName>
    </submittedName>
</protein>
<evidence type="ECO:0000256" key="7">
    <source>
        <dbReference type="ARBA" id="ARBA00022723"/>
    </source>
</evidence>
<dbReference type="InterPro" id="IPR035097">
    <property type="entry name" value="M29_N-terminal"/>
</dbReference>
<dbReference type="InterPro" id="IPR052170">
    <property type="entry name" value="M29_Exopeptidase"/>
</dbReference>
<reference evidence="10 11" key="1">
    <citation type="submission" date="2020-02" db="EMBL/GenBank/DDBJ databases">
        <title>Bacillus aquiflavi sp. nov., isolated from yellow water of strong flavor Chinese baijiu in Yibin region of China.</title>
        <authorList>
            <person name="Xie J."/>
        </authorList>
    </citation>
    <scope>NUCLEOTIDE SEQUENCE [LARGE SCALE GENOMIC DNA]</scope>
    <source>
        <strain evidence="10 11">SA4</strain>
    </source>
</reference>
<dbReference type="SUPFAM" id="SSF144052">
    <property type="entry name" value="Thermophilic metalloprotease-like"/>
    <property type="match status" value="1"/>
</dbReference>
<comment type="caution">
    <text evidence="10">The sequence shown here is derived from an EMBL/GenBank/DDBJ whole genome shotgun (WGS) entry which is preliminary data.</text>
</comment>
<accession>A0A6M0Q9C5</accession>